<protein>
    <submittedName>
        <fullName evidence="8">C40 family peptidase</fullName>
    </submittedName>
</protein>
<dbReference type="PROSITE" id="PS51781">
    <property type="entry name" value="SH3B"/>
    <property type="match status" value="1"/>
</dbReference>
<evidence type="ECO:0000256" key="4">
    <source>
        <dbReference type="ARBA" id="ARBA00022807"/>
    </source>
</evidence>
<reference evidence="8" key="1">
    <citation type="submission" date="2020-10" db="EMBL/GenBank/DDBJ databases">
        <authorList>
            <person name="Gilroy R."/>
        </authorList>
    </citation>
    <scope>NUCLEOTIDE SEQUENCE</scope>
    <source>
        <strain evidence="8">USAMLcec3-3695</strain>
    </source>
</reference>
<evidence type="ECO:0000256" key="5">
    <source>
        <dbReference type="SAM" id="MobiDB-lite"/>
    </source>
</evidence>
<feature type="region of interest" description="Disordered" evidence="5">
    <location>
        <begin position="255"/>
        <end position="305"/>
    </location>
</feature>
<organism evidence="8 9">
    <name type="scientific">Candidatus Ornithomonoglobus merdipullorum</name>
    <dbReference type="NCBI Taxonomy" id="2840895"/>
    <lineage>
        <taxon>Bacteria</taxon>
        <taxon>Bacillati</taxon>
        <taxon>Bacillota</taxon>
        <taxon>Clostridia</taxon>
        <taxon>Candidatus Ornithomonoglobus</taxon>
    </lineage>
</organism>
<evidence type="ECO:0000259" key="6">
    <source>
        <dbReference type="PROSITE" id="PS51781"/>
    </source>
</evidence>
<name>A0A9D1MD97_9FIRM</name>
<dbReference type="Gene3D" id="2.30.30.40">
    <property type="entry name" value="SH3 Domains"/>
    <property type="match status" value="2"/>
</dbReference>
<reference evidence="8" key="2">
    <citation type="journal article" date="2021" name="PeerJ">
        <title>Extensive microbial diversity within the chicken gut microbiome revealed by metagenomics and culture.</title>
        <authorList>
            <person name="Gilroy R."/>
            <person name="Ravi A."/>
            <person name="Getino M."/>
            <person name="Pursley I."/>
            <person name="Horton D.L."/>
            <person name="Alikhan N.F."/>
            <person name="Baker D."/>
            <person name="Gharbi K."/>
            <person name="Hall N."/>
            <person name="Watson M."/>
            <person name="Adriaenssens E.M."/>
            <person name="Foster-Nyarko E."/>
            <person name="Jarju S."/>
            <person name="Secka A."/>
            <person name="Antonio M."/>
            <person name="Oren A."/>
            <person name="Chaudhuri R.R."/>
            <person name="La Ragione R."/>
            <person name="Hildebrand F."/>
            <person name="Pallen M.J."/>
        </authorList>
    </citation>
    <scope>NUCLEOTIDE SEQUENCE</scope>
    <source>
        <strain evidence="8">USAMLcec3-3695</strain>
    </source>
</reference>
<feature type="domain" description="SH3b" evidence="6">
    <location>
        <begin position="172"/>
        <end position="237"/>
    </location>
</feature>
<dbReference type="Pfam" id="PF00877">
    <property type="entry name" value="NLPC_P60"/>
    <property type="match status" value="1"/>
</dbReference>
<dbReference type="SUPFAM" id="SSF54001">
    <property type="entry name" value="Cysteine proteinases"/>
    <property type="match status" value="1"/>
</dbReference>
<dbReference type="AlphaFoldDB" id="A0A9D1MD97"/>
<dbReference type="InterPro" id="IPR038765">
    <property type="entry name" value="Papain-like_cys_pep_sf"/>
</dbReference>
<dbReference type="Proteomes" id="UP000824109">
    <property type="component" value="Unassembled WGS sequence"/>
</dbReference>
<evidence type="ECO:0000313" key="8">
    <source>
        <dbReference type="EMBL" id="HIU58121.1"/>
    </source>
</evidence>
<evidence type="ECO:0000256" key="3">
    <source>
        <dbReference type="ARBA" id="ARBA00022801"/>
    </source>
</evidence>
<evidence type="ECO:0000259" key="7">
    <source>
        <dbReference type="PROSITE" id="PS51935"/>
    </source>
</evidence>
<dbReference type="PROSITE" id="PS51935">
    <property type="entry name" value="NLPC_P60"/>
    <property type="match status" value="1"/>
</dbReference>
<dbReference type="PANTHER" id="PTHR47053:SF1">
    <property type="entry name" value="MUREIN DD-ENDOPEPTIDASE MEPH-RELATED"/>
    <property type="match status" value="1"/>
</dbReference>
<keyword evidence="2" id="KW-0645">Protease</keyword>
<feature type="domain" description="NlpC/P60" evidence="7">
    <location>
        <begin position="303"/>
        <end position="424"/>
    </location>
</feature>
<dbReference type="PANTHER" id="PTHR47053">
    <property type="entry name" value="MUREIN DD-ENDOPEPTIDASE MEPH-RELATED"/>
    <property type="match status" value="1"/>
</dbReference>
<dbReference type="GO" id="GO:0006508">
    <property type="term" value="P:proteolysis"/>
    <property type="evidence" value="ECO:0007669"/>
    <property type="project" value="UniProtKB-KW"/>
</dbReference>
<comment type="similarity">
    <text evidence="1">Belongs to the peptidase C40 family.</text>
</comment>
<evidence type="ECO:0000256" key="2">
    <source>
        <dbReference type="ARBA" id="ARBA00022670"/>
    </source>
</evidence>
<gene>
    <name evidence="8" type="ORF">IAA61_09980</name>
</gene>
<dbReference type="InterPro" id="IPR000064">
    <property type="entry name" value="NLP_P60_dom"/>
</dbReference>
<feature type="compositionally biased region" description="Low complexity" evidence="5">
    <location>
        <begin position="267"/>
        <end position="302"/>
    </location>
</feature>
<dbReference type="InterPro" id="IPR003646">
    <property type="entry name" value="SH3-like_bac-type"/>
</dbReference>
<keyword evidence="4" id="KW-0788">Thiol protease</keyword>
<dbReference type="Pfam" id="PF08239">
    <property type="entry name" value="SH3_3"/>
    <property type="match status" value="2"/>
</dbReference>
<comment type="caution">
    <text evidence="8">The sequence shown here is derived from an EMBL/GenBank/DDBJ whole genome shotgun (WGS) entry which is preliminary data.</text>
</comment>
<feature type="compositionally biased region" description="Basic and acidic residues" evidence="5">
    <location>
        <begin position="255"/>
        <end position="266"/>
    </location>
</feature>
<evidence type="ECO:0000313" key="9">
    <source>
        <dbReference type="Proteomes" id="UP000824109"/>
    </source>
</evidence>
<sequence length="424" mass="45286">MRNLKHTIIALAAIVMVGTLSVFQVSDMSAEKLERDMRLSTANSTASITITSTESETTGTRAVALETTDEEETAVEEADSAVDEATEQAIAEKSYLTLGYANVIGSAELRAEPNMEAESLGTMSGADQVEILESTEDWYKVAVNGLAGYVQKYQVTLDKDIATETAMQYDHYKLASVTSDVGLTVRSEGSIDSDSVDSVEEGDVVTIVDHEGDYTKILYGDDYKEGYVINTGLTNDGEWVDKDEVHSEIIRVAEEKEEAARQEEIARQNAARASASYSTTDSSSSGSSSSTSVWSTGRSSSSSGGGQAIVDTAMQYLGVPYVWGGTSPSGFDCSGLVQYVCRQNGISVPRVAASQRGAGTYVSRENLQPGDLVFFSNGGGISHVGIYVGNGNMIHAPQTGDVVKISSIETSYRISHYAGAVRVW</sequence>
<keyword evidence="3" id="KW-0378">Hydrolase</keyword>
<dbReference type="GO" id="GO:0008234">
    <property type="term" value="F:cysteine-type peptidase activity"/>
    <property type="evidence" value="ECO:0007669"/>
    <property type="project" value="UniProtKB-KW"/>
</dbReference>
<evidence type="ECO:0000256" key="1">
    <source>
        <dbReference type="ARBA" id="ARBA00007074"/>
    </source>
</evidence>
<dbReference type="SMART" id="SM00287">
    <property type="entry name" value="SH3b"/>
    <property type="match status" value="2"/>
</dbReference>
<dbReference type="EMBL" id="DVNB01000101">
    <property type="protein sequence ID" value="HIU58121.1"/>
    <property type="molecule type" value="Genomic_DNA"/>
</dbReference>
<proteinExistence type="inferred from homology"/>
<dbReference type="Gene3D" id="3.90.1720.10">
    <property type="entry name" value="endopeptidase domain like (from Nostoc punctiforme)"/>
    <property type="match status" value="1"/>
</dbReference>
<accession>A0A9D1MD97</accession>
<dbReference type="InterPro" id="IPR051202">
    <property type="entry name" value="Peptidase_C40"/>
</dbReference>